<evidence type="ECO:0000256" key="1">
    <source>
        <dbReference type="SAM" id="MobiDB-lite"/>
    </source>
</evidence>
<feature type="compositionally biased region" description="Basic residues" evidence="1">
    <location>
        <begin position="79"/>
        <end position="90"/>
    </location>
</feature>
<protein>
    <submittedName>
        <fullName evidence="2">Uncharacterized protein</fullName>
    </submittedName>
</protein>
<keyword evidence="3" id="KW-1185">Reference proteome</keyword>
<dbReference type="Proteomes" id="UP000828390">
    <property type="component" value="Unassembled WGS sequence"/>
</dbReference>
<feature type="region of interest" description="Disordered" evidence="1">
    <location>
        <begin position="19"/>
        <end position="90"/>
    </location>
</feature>
<comment type="caution">
    <text evidence="2">The sequence shown here is derived from an EMBL/GenBank/DDBJ whole genome shotgun (WGS) entry which is preliminary data.</text>
</comment>
<feature type="compositionally biased region" description="Polar residues" evidence="1">
    <location>
        <begin position="28"/>
        <end position="45"/>
    </location>
</feature>
<reference evidence="2" key="2">
    <citation type="submission" date="2020-11" db="EMBL/GenBank/DDBJ databases">
        <authorList>
            <person name="McCartney M.A."/>
            <person name="Auch B."/>
            <person name="Kono T."/>
            <person name="Mallez S."/>
            <person name="Becker A."/>
            <person name="Gohl D.M."/>
            <person name="Silverstein K.A.T."/>
            <person name="Koren S."/>
            <person name="Bechman K.B."/>
            <person name="Herman A."/>
            <person name="Abrahante J.E."/>
            <person name="Garbe J."/>
        </authorList>
    </citation>
    <scope>NUCLEOTIDE SEQUENCE</scope>
    <source>
        <strain evidence="2">Duluth1</strain>
        <tissue evidence="2">Whole animal</tissue>
    </source>
</reference>
<evidence type="ECO:0000313" key="3">
    <source>
        <dbReference type="Proteomes" id="UP000828390"/>
    </source>
</evidence>
<evidence type="ECO:0000313" key="2">
    <source>
        <dbReference type="EMBL" id="KAH3834562.1"/>
    </source>
</evidence>
<dbReference type="AlphaFoldDB" id="A0A9D4K7J2"/>
<name>A0A9D4K7J2_DREPO</name>
<reference evidence="2" key="1">
    <citation type="journal article" date="2019" name="bioRxiv">
        <title>The Genome of the Zebra Mussel, Dreissena polymorpha: A Resource for Invasive Species Research.</title>
        <authorList>
            <person name="McCartney M.A."/>
            <person name="Auch B."/>
            <person name="Kono T."/>
            <person name="Mallez S."/>
            <person name="Zhang Y."/>
            <person name="Obille A."/>
            <person name="Becker A."/>
            <person name="Abrahante J.E."/>
            <person name="Garbe J."/>
            <person name="Badalamenti J.P."/>
            <person name="Herman A."/>
            <person name="Mangelson H."/>
            <person name="Liachko I."/>
            <person name="Sullivan S."/>
            <person name="Sone E.D."/>
            <person name="Koren S."/>
            <person name="Silverstein K.A.T."/>
            <person name="Beckman K.B."/>
            <person name="Gohl D.M."/>
        </authorList>
    </citation>
    <scope>NUCLEOTIDE SEQUENCE</scope>
    <source>
        <strain evidence="2">Duluth1</strain>
        <tissue evidence="2">Whole animal</tissue>
    </source>
</reference>
<sequence length="90" mass="9892">MTAGKCTTCYNAVKAQSHYDAGEASVRDQASTGMNRGSTGMNRCSNGMKRARPGTTRSPTGNYKNVKYLRDEPGVTGKDRKRPAWHRKLP</sequence>
<organism evidence="2 3">
    <name type="scientific">Dreissena polymorpha</name>
    <name type="common">Zebra mussel</name>
    <name type="synonym">Mytilus polymorpha</name>
    <dbReference type="NCBI Taxonomy" id="45954"/>
    <lineage>
        <taxon>Eukaryota</taxon>
        <taxon>Metazoa</taxon>
        <taxon>Spiralia</taxon>
        <taxon>Lophotrochozoa</taxon>
        <taxon>Mollusca</taxon>
        <taxon>Bivalvia</taxon>
        <taxon>Autobranchia</taxon>
        <taxon>Heteroconchia</taxon>
        <taxon>Euheterodonta</taxon>
        <taxon>Imparidentia</taxon>
        <taxon>Neoheterodontei</taxon>
        <taxon>Myida</taxon>
        <taxon>Dreissenoidea</taxon>
        <taxon>Dreissenidae</taxon>
        <taxon>Dreissena</taxon>
    </lineage>
</organism>
<accession>A0A9D4K7J2</accession>
<dbReference type="EMBL" id="JAIWYP010000004">
    <property type="protein sequence ID" value="KAH3834562.1"/>
    <property type="molecule type" value="Genomic_DNA"/>
</dbReference>
<gene>
    <name evidence="2" type="ORF">DPMN_107892</name>
</gene>
<proteinExistence type="predicted"/>